<dbReference type="OrthoDB" id="421474at2759"/>
<dbReference type="EMBL" id="BMAC01000007">
    <property type="protein sequence ID" value="GFP79308.1"/>
    <property type="molecule type" value="Genomic_DNA"/>
</dbReference>
<proteinExistence type="predicted"/>
<reference evidence="2" key="1">
    <citation type="submission" date="2020-07" db="EMBL/GenBank/DDBJ databases">
        <title>Ethylene signaling mediates host invasion by parasitic plants.</title>
        <authorList>
            <person name="Yoshida S."/>
        </authorList>
    </citation>
    <scope>NUCLEOTIDE SEQUENCE</scope>
    <source>
        <strain evidence="2">Okayama</strain>
    </source>
</reference>
<evidence type="ECO:0000313" key="3">
    <source>
        <dbReference type="Proteomes" id="UP000653305"/>
    </source>
</evidence>
<dbReference type="GO" id="GO:0009507">
    <property type="term" value="C:chloroplast"/>
    <property type="evidence" value="ECO:0007669"/>
    <property type="project" value="TreeGrafter"/>
</dbReference>
<keyword evidence="3" id="KW-1185">Reference proteome</keyword>
<sequence>MLSEYAKEGICHEQPRERAQRLLQRCSNPSLDVKHPQISSPPAPRSVSSPETAVVEEQSGTPPDDDVSLDSASLPSLTGCKACGREDIERGCNGEGRIQGGIATIPGFGWWPIKAYRPCPAYVASGGRYRRTGQSMDEVVSARKWKHLRHKKEELTGLGRISASSLRRC</sequence>
<dbReference type="PANTHER" id="PTHR47721">
    <property type="entry name" value="OS01G0235100 PROTEIN"/>
    <property type="match status" value="1"/>
</dbReference>
<gene>
    <name evidence="2" type="ORF">PHJA_000074300</name>
</gene>
<accession>A0A830B2Z9</accession>
<organism evidence="2 3">
    <name type="scientific">Phtheirospermum japonicum</name>
    <dbReference type="NCBI Taxonomy" id="374723"/>
    <lineage>
        <taxon>Eukaryota</taxon>
        <taxon>Viridiplantae</taxon>
        <taxon>Streptophyta</taxon>
        <taxon>Embryophyta</taxon>
        <taxon>Tracheophyta</taxon>
        <taxon>Spermatophyta</taxon>
        <taxon>Magnoliopsida</taxon>
        <taxon>eudicotyledons</taxon>
        <taxon>Gunneridae</taxon>
        <taxon>Pentapetalae</taxon>
        <taxon>asterids</taxon>
        <taxon>lamiids</taxon>
        <taxon>Lamiales</taxon>
        <taxon>Orobanchaceae</taxon>
        <taxon>Orobanchaceae incertae sedis</taxon>
        <taxon>Phtheirospermum</taxon>
    </lineage>
</organism>
<dbReference type="Proteomes" id="UP000653305">
    <property type="component" value="Unassembled WGS sequence"/>
</dbReference>
<dbReference type="AlphaFoldDB" id="A0A830B2Z9"/>
<dbReference type="PANTHER" id="PTHR47721:SF2">
    <property type="entry name" value="OS01G0235100 PROTEIN"/>
    <property type="match status" value="1"/>
</dbReference>
<name>A0A830B2Z9_9LAMI</name>
<feature type="region of interest" description="Disordered" evidence="1">
    <location>
        <begin position="24"/>
        <end position="73"/>
    </location>
</feature>
<evidence type="ECO:0000313" key="2">
    <source>
        <dbReference type="EMBL" id="GFP79308.1"/>
    </source>
</evidence>
<comment type="caution">
    <text evidence="2">The sequence shown here is derived from an EMBL/GenBank/DDBJ whole genome shotgun (WGS) entry which is preliminary data.</text>
</comment>
<evidence type="ECO:0000256" key="1">
    <source>
        <dbReference type="SAM" id="MobiDB-lite"/>
    </source>
</evidence>
<protein>
    <submittedName>
        <fullName evidence="2">Uncharacterized protein</fullName>
    </submittedName>
</protein>